<proteinExistence type="predicted"/>
<reference evidence="4" key="1">
    <citation type="journal article" date="2014" name="Genome Announc.">
        <title>Genome Sequence of Arthrobacter siccitolerans 4J27, a Xeroprotectant-Producing Desiccation-Tolerant Microorganism.</title>
        <authorList>
            <person name="Manzanera M."/>
            <person name="Santa-Cruz-Calvo L."/>
            <person name="Vilchez J.I."/>
            <person name="Garcia-Fontana C."/>
            <person name="Silva-Castro G.A."/>
            <person name="Calvo C."/>
            <person name="Gonzalez-Lopez J."/>
        </authorList>
    </citation>
    <scope>NUCLEOTIDE SEQUENCE [LARGE SCALE GENOMIC DNA]</scope>
    <source>
        <strain evidence="4">4J27</strain>
    </source>
</reference>
<organism evidence="3 4">
    <name type="scientific">Pseudarthrobacter siccitolerans</name>
    <dbReference type="NCBI Taxonomy" id="861266"/>
    <lineage>
        <taxon>Bacteria</taxon>
        <taxon>Bacillati</taxon>
        <taxon>Actinomycetota</taxon>
        <taxon>Actinomycetes</taxon>
        <taxon>Micrococcales</taxon>
        <taxon>Micrococcaceae</taxon>
        <taxon>Pseudarthrobacter</taxon>
    </lineage>
</organism>
<dbReference type="PANTHER" id="PTHR43358">
    <property type="entry name" value="ALPHA/BETA-HYDROLASE"/>
    <property type="match status" value="1"/>
</dbReference>
<sequence>MTKAALLLAGTATAVIVSAAAGASLHIARALITPAGERPERIRILAADDATVTLHADEDTLSPGVFSLYWGNRTGHARIGRILSHQPAAGTVTRAVEKVYAGVLEAGTSGYWSGYTYPTPAEAGLPSSDVWLPGPAPAWLVPGDDSGRWVIHIHGLGGRRATGVRTAPLFHRLGYTQLLISFTGDGDAPATTDGKHHLGHTEVDDVHAAIDYAASHGADSIILSGWSMGAAMALAAAHTSPLKDRIDGLILTAPVLDWDSTLSFNTAAARLPAFLSGSALWILRGPLYRLAGLNQPLKLKDLDFTSIKPEFPVLLLHSNADASTPISVSAKYAALHPDNATLVRFPIGRHTQEWNADPGLWERSVEHWLQP</sequence>
<evidence type="ECO:0000256" key="1">
    <source>
        <dbReference type="SAM" id="SignalP"/>
    </source>
</evidence>
<dbReference type="Proteomes" id="UP000035722">
    <property type="component" value="Unassembled WGS sequence"/>
</dbReference>
<dbReference type="AlphaFoldDB" id="A0A024H433"/>
<dbReference type="GO" id="GO:0016787">
    <property type="term" value="F:hydrolase activity"/>
    <property type="evidence" value="ECO:0007669"/>
    <property type="project" value="UniProtKB-KW"/>
</dbReference>
<evidence type="ECO:0000259" key="2">
    <source>
        <dbReference type="Pfam" id="PF12146"/>
    </source>
</evidence>
<protein>
    <submittedName>
        <fullName evidence="3">Hydrolases of the alpha/beta superfamily</fullName>
    </submittedName>
</protein>
<dbReference type="OrthoDB" id="8111537at2"/>
<feature type="signal peptide" evidence="1">
    <location>
        <begin position="1"/>
        <end position="19"/>
    </location>
</feature>
<dbReference type="STRING" id="861266.ARTSIC4J27_2477"/>
<accession>A0A024H433</accession>
<feature type="chain" id="PRO_5001532889" evidence="1">
    <location>
        <begin position="20"/>
        <end position="371"/>
    </location>
</feature>
<dbReference type="InterPro" id="IPR052920">
    <property type="entry name" value="DNA-binding_regulatory"/>
</dbReference>
<comment type="caution">
    <text evidence="3">The sequence shown here is derived from an EMBL/GenBank/DDBJ whole genome shotgun (WGS) entry which is preliminary data.</text>
</comment>
<evidence type="ECO:0000313" key="3">
    <source>
        <dbReference type="EMBL" id="CCQ46514.1"/>
    </source>
</evidence>
<dbReference type="EMBL" id="CAQI01000044">
    <property type="protein sequence ID" value="CCQ46514.1"/>
    <property type="molecule type" value="Genomic_DNA"/>
</dbReference>
<keyword evidence="3" id="KW-0378">Hydrolase</keyword>
<gene>
    <name evidence="3" type="ORF">ARTSIC4J27_2477</name>
</gene>
<keyword evidence="4" id="KW-1185">Reference proteome</keyword>
<keyword evidence="1" id="KW-0732">Signal</keyword>
<dbReference type="InterPro" id="IPR022742">
    <property type="entry name" value="Hydrolase_4"/>
</dbReference>
<evidence type="ECO:0000313" key="4">
    <source>
        <dbReference type="Proteomes" id="UP000035722"/>
    </source>
</evidence>
<feature type="domain" description="Serine aminopeptidase S33" evidence="2">
    <location>
        <begin position="150"/>
        <end position="266"/>
    </location>
</feature>
<dbReference type="Pfam" id="PF12146">
    <property type="entry name" value="Hydrolase_4"/>
    <property type="match status" value="1"/>
</dbReference>
<dbReference type="RefSeq" id="WP_050055412.1">
    <property type="nucleotide sequence ID" value="NZ_CAQI01000044.1"/>
</dbReference>
<dbReference type="Gene3D" id="3.40.50.1820">
    <property type="entry name" value="alpha/beta hydrolase"/>
    <property type="match status" value="1"/>
</dbReference>
<dbReference type="PANTHER" id="PTHR43358:SF4">
    <property type="entry name" value="ALPHA_BETA HYDROLASE FOLD-1 DOMAIN-CONTAINING PROTEIN"/>
    <property type="match status" value="1"/>
</dbReference>
<dbReference type="InterPro" id="IPR029058">
    <property type="entry name" value="AB_hydrolase_fold"/>
</dbReference>
<name>A0A024H433_9MICC</name>
<dbReference type="SUPFAM" id="SSF53474">
    <property type="entry name" value="alpha/beta-Hydrolases"/>
    <property type="match status" value="1"/>
</dbReference>